<dbReference type="AlphaFoldDB" id="A6HQL5"/>
<name>A6HQL5_RAT</name>
<dbReference type="EMBL" id="CH473949">
    <property type="protein sequence ID" value="EDL80316.1"/>
    <property type="molecule type" value="Genomic_DNA"/>
</dbReference>
<keyword evidence="1" id="KW-0472">Membrane</keyword>
<gene>
    <name evidence="2" type="ORF">rCG_26964</name>
</gene>
<reference evidence="3" key="1">
    <citation type="submission" date="2005-09" db="EMBL/GenBank/DDBJ databases">
        <authorList>
            <person name="Mural R.J."/>
            <person name="Li P.W."/>
            <person name="Adams M.D."/>
            <person name="Amanatides P.G."/>
            <person name="Baden-Tillson H."/>
            <person name="Barnstead M."/>
            <person name="Chin S.H."/>
            <person name="Dew I."/>
            <person name="Evans C.A."/>
            <person name="Ferriera S."/>
            <person name="Flanigan M."/>
            <person name="Fosler C."/>
            <person name="Glodek A."/>
            <person name="Gu Z."/>
            <person name="Holt R.A."/>
            <person name="Jennings D."/>
            <person name="Kraft C.L."/>
            <person name="Lu F."/>
            <person name="Nguyen T."/>
            <person name="Nusskern D.R."/>
            <person name="Pfannkoch C.M."/>
            <person name="Sitter C."/>
            <person name="Sutton G.G."/>
            <person name="Venter J.C."/>
            <person name="Wang Z."/>
            <person name="Woodage T."/>
            <person name="Zheng X.H."/>
            <person name="Zhong F."/>
        </authorList>
    </citation>
    <scope>NUCLEOTIDE SEQUENCE [LARGE SCALE GENOMIC DNA]</scope>
    <source>
        <strain>BN</strain>
        <strain evidence="3">Sprague-Dawley</strain>
    </source>
</reference>
<organism evidence="2 3">
    <name type="scientific">Rattus norvegicus</name>
    <name type="common">Rat</name>
    <dbReference type="NCBI Taxonomy" id="10116"/>
    <lineage>
        <taxon>Eukaryota</taxon>
        <taxon>Metazoa</taxon>
        <taxon>Chordata</taxon>
        <taxon>Craniata</taxon>
        <taxon>Vertebrata</taxon>
        <taxon>Euteleostomi</taxon>
        <taxon>Mammalia</taxon>
        <taxon>Eutheria</taxon>
        <taxon>Euarchontoglires</taxon>
        <taxon>Glires</taxon>
        <taxon>Rodentia</taxon>
        <taxon>Myomorpha</taxon>
        <taxon>Muroidea</taxon>
        <taxon>Muridae</taxon>
        <taxon>Murinae</taxon>
        <taxon>Rattus</taxon>
    </lineage>
</organism>
<evidence type="ECO:0000256" key="1">
    <source>
        <dbReference type="SAM" id="Phobius"/>
    </source>
</evidence>
<evidence type="ECO:0000313" key="2">
    <source>
        <dbReference type="EMBL" id="EDL80316.1"/>
    </source>
</evidence>
<feature type="transmembrane region" description="Helical" evidence="1">
    <location>
        <begin position="38"/>
        <end position="59"/>
    </location>
</feature>
<accession>A6HQL5</accession>
<keyword evidence="1" id="KW-0812">Transmembrane</keyword>
<protein>
    <submittedName>
        <fullName evidence="2">RCG26964</fullName>
    </submittedName>
</protein>
<sequence>MYARMQINLSLVSPVLATGSTLGGKVNAVQPYLPWARLGSLGIILFLISENGMCFATLMRRRGKRSIWRD</sequence>
<dbReference type="Proteomes" id="UP000234681">
    <property type="component" value="Chromosome 3"/>
</dbReference>
<proteinExistence type="predicted"/>
<keyword evidence="1" id="KW-1133">Transmembrane helix</keyword>
<evidence type="ECO:0000313" key="3">
    <source>
        <dbReference type="Proteomes" id="UP000234681"/>
    </source>
</evidence>